<evidence type="ECO:0000313" key="4">
    <source>
        <dbReference type="Proteomes" id="UP000011863"/>
    </source>
</evidence>
<protein>
    <recommendedName>
        <fullName evidence="2">UspA domain-containing protein</fullName>
    </recommendedName>
</protein>
<evidence type="ECO:0000256" key="1">
    <source>
        <dbReference type="ARBA" id="ARBA00008791"/>
    </source>
</evidence>
<dbReference type="InterPro" id="IPR014729">
    <property type="entry name" value="Rossmann-like_a/b/a_fold"/>
</dbReference>
<dbReference type="AlphaFoldDB" id="A0A6C7E6W5"/>
<evidence type="ECO:0000259" key="2">
    <source>
        <dbReference type="Pfam" id="PF00582"/>
    </source>
</evidence>
<dbReference type="OrthoDB" id="3472822at2"/>
<dbReference type="KEGG" id="aym:YM304_00440"/>
<name>A0A6C7E6W5_ILUCY</name>
<dbReference type="InterPro" id="IPR006016">
    <property type="entry name" value="UspA"/>
</dbReference>
<feature type="domain" description="UspA" evidence="2">
    <location>
        <begin position="2"/>
        <end position="142"/>
    </location>
</feature>
<dbReference type="Gene3D" id="3.40.50.620">
    <property type="entry name" value="HUPs"/>
    <property type="match status" value="1"/>
</dbReference>
<dbReference type="PANTHER" id="PTHR46268">
    <property type="entry name" value="STRESS RESPONSE PROTEIN NHAX"/>
    <property type="match status" value="1"/>
</dbReference>
<sequence>MKLLIGVDDSQESRHAIDVAFEFFGTDADYTVMSIGETRPVFSTGFAGGTFASAVDLTESFDAAHQAALELARDAAASLPVDAEVNAHVGHPGVELCEAAAELEAAAVVIGSHDKNAWERLLHPSIGRYLVDNAPCPVIVVR</sequence>
<dbReference type="SUPFAM" id="SSF52402">
    <property type="entry name" value="Adenine nucleotide alpha hydrolases-like"/>
    <property type="match status" value="1"/>
</dbReference>
<evidence type="ECO:0000313" key="3">
    <source>
        <dbReference type="EMBL" id="BAN00358.1"/>
    </source>
</evidence>
<organism evidence="3 4">
    <name type="scientific">Ilumatobacter coccineus (strain NBRC 103263 / KCTC 29153 / YM16-304)</name>
    <dbReference type="NCBI Taxonomy" id="1313172"/>
    <lineage>
        <taxon>Bacteria</taxon>
        <taxon>Bacillati</taxon>
        <taxon>Actinomycetota</taxon>
        <taxon>Acidimicrobiia</taxon>
        <taxon>Acidimicrobiales</taxon>
        <taxon>Ilumatobacteraceae</taxon>
        <taxon>Ilumatobacter</taxon>
    </lineage>
</organism>
<comment type="similarity">
    <text evidence="1">Belongs to the universal stress protein A family.</text>
</comment>
<proteinExistence type="inferred from homology"/>
<dbReference type="EMBL" id="AP012057">
    <property type="protein sequence ID" value="BAN00358.1"/>
    <property type="molecule type" value="Genomic_DNA"/>
</dbReference>
<dbReference type="PRINTS" id="PR01438">
    <property type="entry name" value="UNVRSLSTRESS"/>
</dbReference>
<gene>
    <name evidence="3" type="ORF">YM304_00440</name>
</gene>
<reference evidence="3 4" key="1">
    <citation type="journal article" date="2013" name="Int. J. Syst. Evol. Microbiol.">
        <title>Ilumatobacter nonamiense sp. nov. and Ilumatobacter coccineum sp. nov., isolated from seashore sand.</title>
        <authorList>
            <person name="Matsumoto A."/>
            <person name="Kasai H."/>
            <person name="Matsuo Y."/>
            <person name="Shizuri Y."/>
            <person name="Ichikawa N."/>
            <person name="Fujita N."/>
            <person name="Omura S."/>
            <person name="Takahashi Y."/>
        </authorList>
    </citation>
    <scope>NUCLEOTIDE SEQUENCE [LARGE SCALE GENOMIC DNA]</scope>
    <source>
        <strain evidence="4">NBRC 103263 / KCTC 29153 / YM16-304</strain>
    </source>
</reference>
<dbReference type="CDD" id="cd00293">
    <property type="entry name" value="USP-like"/>
    <property type="match status" value="1"/>
</dbReference>
<dbReference type="Proteomes" id="UP000011863">
    <property type="component" value="Chromosome"/>
</dbReference>
<dbReference type="RefSeq" id="WP_015439606.1">
    <property type="nucleotide sequence ID" value="NC_020520.1"/>
</dbReference>
<dbReference type="PANTHER" id="PTHR46268:SF6">
    <property type="entry name" value="UNIVERSAL STRESS PROTEIN UP12"/>
    <property type="match status" value="1"/>
</dbReference>
<dbReference type="Pfam" id="PF00582">
    <property type="entry name" value="Usp"/>
    <property type="match status" value="1"/>
</dbReference>
<keyword evidence="4" id="KW-1185">Reference proteome</keyword>
<dbReference type="InterPro" id="IPR006015">
    <property type="entry name" value="Universal_stress_UspA"/>
</dbReference>
<accession>A0A6C7E6W5</accession>